<protein>
    <recommendedName>
        <fullName evidence="8">Thymidylate kinase</fullName>
        <ecNumber evidence="8">2.7.4.9</ecNumber>
    </recommendedName>
    <alternativeName>
        <fullName evidence="8">dTMP kinase</fullName>
    </alternativeName>
</protein>
<dbReference type="AlphaFoldDB" id="A0A085WAZ8"/>
<keyword evidence="3 8" id="KW-0545">Nucleotide biosynthesis</keyword>
<dbReference type="GO" id="GO:0005524">
    <property type="term" value="F:ATP binding"/>
    <property type="evidence" value="ECO:0007669"/>
    <property type="project" value="UniProtKB-UniRule"/>
</dbReference>
<comment type="catalytic activity">
    <reaction evidence="7 8">
        <text>dTMP + ATP = dTDP + ADP</text>
        <dbReference type="Rhea" id="RHEA:13517"/>
        <dbReference type="ChEBI" id="CHEBI:30616"/>
        <dbReference type="ChEBI" id="CHEBI:58369"/>
        <dbReference type="ChEBI" id="CHEBI:63528"/>
        <dbReference type="ChEBI" id="CHEBI:456216"/>
        <dbReference type="EC" id="2.7.4.9"/>
    </reaction>
</comment>
<evidence type="ECO:0000256" key="1">
    <source>
        <dbReference type="ARBA" id="ARBA00009776"/>
    </source>
</evidence>
<evidence type="ECO:0000256" key="2">
    <source>
        <dbReference type="ARBA" id="ARBA00022679"/>
    </source>
</evidence>
<keyword evidence="2 8" id="KW-0808">Transferase</keyword>
<sequence length="559" mass="61544">MLIVFEGIDGSGKTTLSNRVAQELRHAGLRVRHVREGGTLASTVSEDLRRFTRDPAHLALTPTAELLLYAAREAQLLEEVTRPALAEHEIVITDRFLYTAEVLARWGRGLPEGVVRPVVEASARGLTPDRVFLMDVDPALARARRRISKILVPKVGAPSRKGLAGAGLQVRLRSGYRTLAAEAPERWTLLENAGVTLDQLVQQVVQEILQARAGAAPSARTGRPPPSSVRSVEEARARFLQHIDTWMTEEPPLAAYFLLGMEGADMMERRKRMAERCPELVAHSLAGCSDEASWQLRRQLVDTAPRQVLESLSQEFADAPEAWALREKLIALYPREVAVSLSGLDSEQAWRMREHLYFASWEGVITSLAGLDSPRAWADRLRWLSDAGGEEALGLENVARTGCRSIRGLDGEQAWRWRERAWAIAPDAVLRSLAGLTSTRSWELREQHVARAPRAVLSTLDGLDHSRAWALRESFGAQCEEVLDSIFGMEGSAAWGLRTALADTWPATTVRSLGPLLQTPRGRALAERLLASNPQDFALLRQAARGAPDTSLGGLHATA</sequence>
<evidence type="ECO:0000313" key="11">
    <source>
        <dbReference type="Proteomes" id="UP000028725"/>
    </source>
</evidence>
<dbReference type="InterPro" id="IPR027417">
    <property type="entry name" value="P-loop_NTPase"/>
</dbReference>
<evidence type="ECO:0000256" key="8">
    <source>
        <dbReference type="HAMAP-Rule" id="MF_00165"/>
    </source>
</evidence>
<dbReference type="HAMAP" id="MF_00165">
    <property type="entry name" value="Thymidylate_kinase"/>
    <property type="match status" value="1"/>
</dbReference>
<dbReference type="GO" id="GO:0005829">
    <property type="term" value="C:cytosol"/>
    <property type="evidence" value="ECO:0007669"/>
    <property type="project" value="TreeGrafter"/>
</dbReference>
<dbReference type="SUPFAM" id="SSF52540">
    <property type="entry name" value="P-loop containing nucleoside triphosphate hydrolases"/>
    <property type="match status" value="1"/>
</dbReference>
<dbReference type="STRING" id="394096.DB31_1879"/>
<evidence type="ECO:0000259" key="9">
    <source>
        <dbReference type="Pfam" id="PF02223"/>
    </source>
</evidence>
<dbReference type="Pfam" id="PF02223">
    <property type="entry name" value="Thymidylate_kin"/>
    <property type="match status" value="1"/>
</dbReference>
<dbReference type="InterPro" id="IPR018094">
    <property type="entry name" value="Thymidylate_kinase"/>
</dbReference>
<dbReference type="OrthoDB" id="9774907at2"/>
<evidence type="ECO:0000256" key="3">
    <source>
        <dbReference type="ARBA" id="ARBA00022727"/>
    </source>
</evidence>
<dbReference type="PANTHER" id="PTHR10344">
    <property type="entry name" value="THYMIDYLATE KINASE"/>
    <property type="match status" value="1"/>
</dbReference>
<dbReference type="RefSeq" id="WP_044193821.1">
    <property type="nucleotide sequence ID" value="NZ_JMCB01000013.1"/>
</dbReference>
<comment type="similarity">
    <text evidence="1 8">Belongs to the thymidylate kinase family.</text>
</comment>
<comment type="caution">
    <text evidence="10">The sequence shown here is derived from an EMBL/GenBank/DDBJ whole genome shotgun (WGS) entry which is preliminary data.</text>
</comment>
<name>A0A085WAZ8_9BACT</name>
<dbReference type="PATRIC" id="fig|394096.3.peg.6213"/>
<feature type="binding site" evidence="8">
    <location>
        <begin position="7"/>
        <end position="14"/>
    </location>
    <ligand>
        <name>ATP</name>
        <dbReference type="ChEBI" id="CHEBI:30616"/>
    </ligand>
</feature>
<dbReference type="GO" id="GO:0006233">
    <property type="term" value="P:dTDP biosynthetic process"/>
    <property type="evidence" value="ECO:0007669"/>
    <property type="project" value="InterPro"/>
</dbReference>
<dbReference type="PANTHER" id="PTHR10344:SF4">
    <property type="entry name" value="UMP-CMP KINASE 2, MITOCHONDRIAL"/>
    <property type="match status" value="1"/>
</dbReference>
<dbReference type="Proteomes" id="UP000028725">
    <property type="component" value="Unassembled WGS sequence"/>
</dbReference>
<gene>
    <name evidence="8" type="primary">tmk</name>
    <name evidence="10" type="ORF">DB31_1879</name>
</gene>
<feature type="domain" description="Thymidylate kinase-like" evidence="9">
    <location>
        <begin position="5"/>
        <end position="145"/>
    </location>
</feature>
<evidence type="ECO:0000256" key="6">
    <source>
        <dbReference type="ARBA" id="ARBA00022840"/>
    </source>
</evidence>
<dbReference type="Gene3D" id="3.40.50.300">
    <property type="entry name" value="P-loop containing nucleotide triphosphate hydrolases"/>
    <property type="match status" value="1"/>
</dbReference>
<evidence type="ECO:0000256" key="4">
    <source>
        <dbReference type="ARBA" id="ARBA00022741"/>
    </source>
</evidence>
<accession>A0A085WAZ8</accession>
<dbReference type="GO" id="GO:0006235">
    <property type="term" value="P:dTTP biosynthetic process"/>
    <property type="evidence" value="ECO:0007669"/>
    <property type="project" value="UniProtKB-UniRule"/>
</dbReference>
<reference evidence="10 11" key="1">
    <citation type="submission" date="2014-04" db="EMBL/GenBank/DDBJ databases">
        <title>Genome assembly of Hyalangium minutum DSM 14724.</title>
        <authorList>
            <person name="Sharma G."/>
            <person name="Subramanian S."/>
        </authorList>
    </citation>
    <scope>NUCLEOTIDE SEQUENCE [LARGE SCALE GENOMIC DNA]</scope>
    <source>
        <strain evidence="10 11">DSM 14724</strain>
    </source>
</reference>
<dbReference type="EC" id="2.7.4.9" evidence="8"/>
<keyword evidence="5 8" id="KW-0418">Kinase</keyword>
<dbReference type="GO" id="GO:0004798">
    <property type="term" value="F:dTMP kinase activity"/>
    <property type="evidence" value="ECO:0007669"/>
    <property type="project" value="UniProtKB-UniRule"/>
</dbReference>
<dbReference type="InterPro" id="IPR039430">
    <property type="entry name" value="Thymidylate_kin-like_dom"/>
</dbReference>
<comment type="function">
    <text evidence="8">Phosphorylation of dTMP to form dTDP in both de novo and salvage pathways of dTTP synthesis.</text>
</comment>
<dbReference type="GO" id="GO:0006227">
    <property type="term" value="P:dUDP biosynthetic process"/>
    <property type="evidence" value="ECO:0007669"/>
    <property type="project" value="TreeGrafter"/>
</dbReference>
<evidence type="ECO:0000256" key="7">
    <source>
        <dbReference type="ARBA" id="ARBA00048743"/>
    </source>
</evidence>
<evidence type="ECO:0000256" key="5">
    <source>
        <dbReference type="ARBA" id="ARBA00022777"/>
    </source>
</evidence>
<keyword evidence="4 8" id="KW-0547">Nucleotide-binding</keyword>
<keyword evidence="11" id="KW-1185">Reference proteome</keyword>
<dbReference type="CDD" id="cd01672">
    <property type="entry name" value="TMPK"/>
    <property type="match status" value="1"/>
</dbReference>
<proteinExistence type="inferred from homology"/>
<dbReference type="EMBL" id="JMCB01000013">
    <property type="protein sequence ID" value="KFE64861.1"/>
    <property type="molecule type" value="Genomic_DNA"/>
</dbReference>
<evidence type="ECO:0000313" key="10">
    <source>
        <dbReference type="EMBL" id="KFE64861.1"/>
    </source>
</evidence>
<keyword evidence="6 8" id="KW-0067">ATP-binding</keyword>
<dbReference type="NCBIfam" id="TIGR00041">
    <property type="entry name" value="DTMP_kinase"/>
    <property type="match status" value="1"/>
</dbReference>
<organism evidence="10 11">
    <name type="scientific">Hyalangium minutum</name>
    <dbReference type="NCBI Taxonomy" id="394096"/>
    <lineage>
        <taxon>Bacteria</taxon>
        <taxon>Pseudomonadati</taxon>
        <taxon>Myxococcota</taxon>
        <taxon>Myxococcia</taxon>
        <taxon>Myxococcales</taxon>
        <taxon>Cystobacterineae</taxon>
        <taxon>Archangiaceae</taxon>
        <taxon>Hyalangium</taxon>
    </lineage>
</organism>